<accession>A0A1D8B2K2</accession>
<evidence type="ECO:0000256" key="2">
    <source>
        <dbReference type="SAM" id="Phobius"/>
    </source>
</evidence>
<reference evidence="4 5" key="1">
    <citation type="submission" date="2016-09" db="EMBL/GenBank/DDBJ databases">
        <title>Complete genome sequence of Actinomyces hongkongensis HKU8.</title>
        <authorList>
            <person name="Gao Y.-X."/>
            <person name="Zhou Y.-Y."/>
            <person name="Xie Y."/>
            <person name="Wang M."/>
            <person name="Wang S.-J."/>
            <person name="Shen S.-G."/>
        </authorList>
    </citation>
    <scope>NUCLEOTIDE SEQUENCE [LARGE SCALE GENOMIC DNA]</scope>
    <source>
        <strain evidence="4 5">HKU8</strain>
    </source>
</reference>
<keyword evidence="2" id="KW-0472">Membrane</keyword>
<dbReference type="CDD" id="cd00198">
    <property type="entry name" value="vWFA"/>
    <property type="match status" value="1"/>
</dbReference>
<feature type="transmembrane region" description="Helical" evidence="2">
    <location>
        <begin position="319"/>
        <end position="341"/>
    </location>
</feature>
<feature type="domain" description="VWFA" evidence="3">
    <location>
        <begin position="69"/>
        <end position="280"/>
    </location>
</feature>
<gene>
    <name evidence="4" type="ORF">BH719_05390</name>
</gene>
<dbReference type="SUPFAM" id="SSF53300">
    <property type="entry name" value="vWA-like"/>
    <property type="match status" value="1"/>
</dbReference>
<dbReference type="OrthoDB" id="9814325at2"/>
<feature type="transmembrane region" description="Helical" evidence="2">
    <location>
        <begin position="6"/>
        <end position="27"/>
    </location>
</feature>
<evidence type="ECO:0000259" key="3">
    <source>
        <dbReference type="PROSITE" id="PS50234"/>
    </source>
</evidence>
<evidence type="ECO:0000313" key="4">
    <source>
        <dbReference type="EMBL" id="AOS47366.1"/>
    </source>
</evidence>
<name>A0A1D8B2K2_9ACTO</name>
<dbReference type="RefSeq" id="WP_009743762.1">
    <property type="nucleotide sequence ID" value="NZ_CP017298.1"/>
</dbReference>
<dbReference type="Gene3D" id="3.40.50.410">
    <property type="entry name" value="von Willebrand factor, type A domain"/>
    <property type="match status" value="1"/>
</dbReference>
<dbReference type="Pfam" id="PF13519">
    <property type="entry name" value="VWA_2"/>
    <property type="match status" value="1"/>
</dbReference>
<evidence type="ECO:0000313" key="5">
    <source>
        <dbReference type="Proteomes" id="UP000095214"/>
    </source>
</evidence>
<dbReference type="InterPro" id="IPR036465">
    <property type="entry name" value="vWFA_dom_sf"/>
</dbReference>
<evidence type="ECO:0000256" key="1">
    <source>
        <dbReference type="SAM" id="MobiDB-lite"/>
    </source>
</evidence>
<feature type="region of interest" description="Disordered" evidence="1">
    <location>
        <begin position="224"/>
        <end position="254"/>
    </location>
</feature>
<keyword evidence="2" id="KW-1133">Transmembrane helix</keyword>
<dbReference type="InterPro" id="IPR002035">
    <property type="entry name" value="VWF_A"/>
</dbReference>
<feature type="region of interest" description="Disordered" evidence="1">
    <location>
        <begin position="186"/>
        <end position="206"/>
    </location>
</feature>
<proteinExistence type="predicted"/>
<dbReference type="EMBL" id="CP017298">
    <property type="protein sequence ID" value="AOS47366.1"/>
    <property type="molecule type" value="Genomic_DNA"/>
</dbReference>
<keyword evidence="2" id="KW-0812">Transmembrane</keyword>
<sequence>MVFRPIAHIAVIIAILVIGTAMVFLMWKRSARPHLNDAVRRALAVVVVALICAGPSVEGEATQVSSSVEVYMVIDRTGSMVAEDWDGKKPRIDGVRQDVATILEKMAGSRFSIISWDSGVRTELPLTTDSTAVTSYMATFVQELSESSQGSSPDRPASHLATILEKNKQKHPQNLRTLFVFTDGETSNQDHWSANSPGEESDWDQVKPYIDGGLVIGYGSKEGGPMKVRRIGGDPTTDAQSGSGGDSGQDEYIHDRSQAGDPVAISKIDEDKLQAIASRLGVDYIHSPSTADIEGKCSSLMDGASDVAETRNLLSTYRYVVWPLALVLGALMAWEGAALAIRARSLRRSHAI</sequence>
<dbReference type="STRING" id="178339.BH719_05390"/>
<dbReference type="PROSITE" id="PS50234">
    <property type="entry name" value="VWFA"/>
    <property type="match status" value="1"/>
</dbReference>
<organism evidence="4 5">
    <name type="scientific">Pauljensenia hongkongensis</name>
    <dbReference type="NCBI Taxonomy" id="178339"/>
    <lineage>
        <taxon>Bacteria</taxon>
        <taxon>Bacillati</taxon>
        <taxon>Actinomycetota</taxon>
        <taxon>Actinomycetes</taxon>
        <taxon>Actinomycetales</taxon>
        <taxon>Actinomycetaceae</taxon>
        <taxon>Pauljensenia</taxon>
    </lineage>
</organism>
<feature type="compositionally biased region" description="Polar residues" evidence="1">
    <location>
        <begin position="186"/>
        <end position="198"/>
    </location>
</feature>
<dbReference type="Proteomes" id="UP000095214">
    <property type="component" value="Chromosome"/>
</dbReference>
<dbReference type="KEGG" id="phon:BH719_05390"/>
<dbReference type="AlphaFoldDB" id="A0A1D8B2K2"/>
<keyword evidence="5" id="KW-1185">Reference proteome</keyword>
<protein>
    <recommendedName>
        <fullName evidence="3">VWFA domain-containing protein</fullName>
    </recommendedName>
</protein>